<dbReference type="PANTHER" id="PTHR46558">
    <property type="entry name" value="TRACRIPTIONAL REGULATORY PROTEIN-RELATED-RELATED"/>
    <property type="match status" value="1"/>
</dbReference>
<dbReference type="Gene3D" id="1.10.260.40">
    <property type="entry name" value="lambda repressor-like DNA-binding domains"/>
    <property type="match status" value="1"/>
</dbReference>
<dbReference type="InterPro" id="IPR010982">
    <property type="entry name" value="Lambda_DNA-bd_dom_sf"/>
</dbReference>
<dbReference type="InterPro" id="IPR001387">
    <property type="entry name" value="Cro/C1-type_HTH"/>
</dbReference>
<protein>
    <submittedName>
        <fullName evidence="3">Helix-turn-helix transcriptional regulator</fullName>
    </submittedName>
</protein>
<gene>
    <name evidence="3" type="ORF">WMO26_05630</name>
</gene>
<dbReference type="Pfam" id="PF12844">
    <property type="entry name" value="HTH_19"/>
    <property type="match status" value="1"/>
</dbReference>
<organism evidence="3 4">
    <name type="scientific">Solibaculum intestinale</name>
    <dbReference type="NCBI Taxonomy" id="3133165"/>
    <lineage>
        <taxon>Bacteria</taxon>
        <taxon>Bacillati</taxon>
        <taxon>Bacillota</taxon>
        <taxon>Clostridia</taxon>
        <taxon>Eubacteriales</taxon>
        <taxon>Oscillospiraceae</taxon>
        <taxon>Solibaculum</taxon>
    </lineage>
</organism>
<dbReference type="Proteomes" id="UP001489509">
    <property type="component" value="Unassembled WGS sequence"/>
</dbReference>
<evidence type="ECO:0000259" key="2">
    <source>
        <dbReference type="PROSITE" id="PS50943"/>
    </source>
</evidence>
<proteinExistence type="predicted"/>
<evidence type="ECO:0000313" key="4">
    <source>
        <dbReference type="Proteomes" id="UP001489509"/>
    </source>
</evidence>
<keyword evidence="1" id="KW-0238">DNA-binding</keyword>
<dbReference type="SMART" id="SM00530">
    <property type="entry name" value="HTH_XRE"/>
    <property type="match status" value="1"/>
</dbReference>
<evidence type="ECO:0000256" key="1">
    <source>
        <dbReference type="ARBA" id="ARBA00023125"/>
    </source>
</evidence>
<dbReference type="CDD" id="cd00093">
    <property type="entry name" value="HTH_XRE"/>
    <property type="match status" value="1"/>
</dbReference>
<feature type="domain" description="HTH cro/C1-type" evidence="2">
    <location>
        <begin position="8"/>
        <end position="62"/>
    </location>
</feature>
<comment type="caution">
    <text evidence="3">The sequence shown here is derived from an EMBL/GenBank/DDBJ whole genome shotgun (WGS) entry which is preliminary data.</text>
</comment>
<keyword evidence="4" id="KW-1185">Reference proteome</keyword>
<name>A0ABV1E1B7_9FIRM</name>
<dbReference type="EMBL" id="JBBMFD010000006">
    <property type="protein sequence ID" value="MEQ2440306.1"/>
    <property type="molecule type" value="Genomic_DNA"/>
</dbReference>
<accession>A0ABV1E1B7</accession>
<dbReference type="SUPFAM" id="SSF47413">
    <property type="entry name" value="lambda repressor-like DNA-binding domains"/>
    <property type="match status" value="1"/>
</dbReference>
<evidence type="ECO:0000313" key="3">
    <source>
        <dbReference type="EMBL" id="MEQ2440306.1"/>
    </source>
</evidence>
<reference evidence="3 4" key="1">
    <citation type="submission" date="2024-03" db="EMBL/GenBank/DDBJ databases">
        <title>Human intestinal bacterial collection.</title>
        <authorList>
            <person name="Pauvert C."/>
            <person name="Hitch T.C.A."/>
            <person name="Clavel T."/>
        </authorList>
    </citation>
    <scope>NUCLEOTIDE SEQUENCE [LARGE SCALE GENOMIC DNA]</scope>
    <source>
        <strain evidence="3 4">CLA-JM-H44</strain>
    </source>
</reference>
<sequence>MNIFGDRLKEQRKEKHVTQQVVADHLGLTCRAYQYYEGGKGFPDYHGLLALAEYFGVSIDYLVGRTDNPEVNR</sequence>
<dbReference type="PROSITE" id="PS50943">
    <property type="entry name" value="HTH_CROC1"/>
    <property type="match status" value="1"/>
</dbReference>
<dbReference type="RefSeq" id="WP_349218785.1">
    <property type="nucleotide sequence ID" value="NZ_JBBMFD010000006.1"/>
</dbReference>
<dbReference type="PANTHER" id="PTHR46558:SF11">
    <property type="entry name" value="HTH-TYPE TRANSCRIPTIONAL REGULATOR XRE"/>
    <property type="match status" value="1"/>
</dbReference>